<dbReference type="STRING" id="390270.SAMN04488005_2978"/>
<dbReference type="Proteomes" id="UP000199478">
    <property type="component" value="Unassembled WGS sequence"/>
</dbReference>
<evidence type="ECO:0000313" key="3">
    <source>
        <dbReference type="Proteomes" id="UP000199478"/>
    </source>
</evidence>
<protein>
    <recommendedName>
        <fullName evidence="1">DUF6473 domain-containing protein</fullName>
    </recommendedName>
</protein>
<organism evidence="2 3">
    <name type="scientific">Yoonia tamlensis</name>
    <dbReference type="NCBI Taxonomy" id="390270"/>
    <lineage>
        <taxon>Bacteria</taxon>
        <taxon>Pseudomonadati</taxon>
        <taxon>Pseudomonadota</taxon>
        <taxon>Alphaproteobacteria</taxon>
        <taxon>Rhodobacterales</taxon>
        <taxon>Paracoccaceae</taxon>
        <taxon>Yoonia</taxon>
    </lineage>
</organism>
<keyword evidence="3" id="KW-1185">Reference proteome</keyword>
<dbReference type="OrthoDB" id="7838347at2"/>
<reference evidence="3" key="1">
    <citation type="submission" date="2016-10" db="EMBL/GenBank/DDBJ databases">
        <authorList>
            <person name="Varghese N."/>
            <person name="Submissions S."/>
        </authorList>
    </citation>
    <scope>NUCLEOTIDE SEQUENCE [LARGE SCALE GENOMIC DNA]</scope>
    <source>
        <strain evidence="3">DSM 26879</strain>
    </source>
</reference>
<dbReference type="RefSeq" id="WP_090201516.1">
    <property type="nucleotide sequence ID" value="NZ_FOYP01000002.1"/>
</dbReference>
<gene>
    <name evidence="2" type="ORF">SAMN04488005_2978</name>
</gene>
<proteinExistence type="predicted"/>
<evidence type="ECO:0000313" key="2">
    <source>
        <dbReference type="EMBL" id="SFR56983.1"/>
    </source>
</evidence>
<dbReference type="Pfam" id="PF20078">
    <property type="entry name" value="DUF6473"/>
    <property type="match status" value="1"/>
</dbReference>
<dbReference type="AlphaFoldDB" id="A0A1I6HRA3"/>
<sequence length="282" mass="31431">MKQEVFPTTGIGIRACTYGQSKVVFRGPRKSLDQPYMAFVGSTETYGKFIQEPFASLVEQELHQTCVNFGCVNGGIDAFVNDDSVLDICRGAEMTVLQIMGANNLSNRFYSVHPRRNDRFVDASSVLQAIYEDVDFSEFSFTRHMLGALHDKSPRRFEIVVNELRQAWSARMKTLLDKLGSRVVLLWFSEEPLSDQDWAMRPAQLQTEPLFITASMVDELRPLVKDVVVVNPSRAALAQGVTGMVFPPAQEAMASEMLGVRCHEEAGAQLASAIRAQLEIST</sequence>
<dbReference type="InterPro" id="IPR045524">
    <property type="entry name" value="DUF6473"/>
</dbReference>
<name>A0A1I6HRA3_9RHOB</name>
<feature type="domain" description="DUF6473" evidence="1">
    <location>
        <begin position="1"/>
        <end position="276"/>
    </location>
</feature>
<accession>A0A1I6HRA3</accession>
<evidence type="ECO:0000259" key="1">
    <source>
        <dbReference type="Pfam" id="PF20078"/>
    </source>
</evidence>
<dbReference type="EMBL" id="FOYP01000002">
    <property type="protein sequence ID" value="SFR56983.1"/>
    <property type="molecule type" value="Genomic_DNA"/>
</dbReference>